<evidence type="ECO:0000313" key="2">
    <source>
        <dbReference type="EMBL" id="KKN07135.1"/>
    </source>
</evidence>
<gene>
    <name evidence="2" type="ORF">LCGC14_1070190</name>
</gene>
<feature type="transmembrane region" description="Helical" evidence="1">
    <location>
        <begin position="6"/>
        <end position="24"/>
    </location>
</feature>
<protein>
    <submittedName>
        <fullName evidence="2">Uncharacterized protein</fullName>
    </submittedName>
</protein>
<comment type="caution">
    <text evidence="2">The sequence shown here is derived from an EMBL/GenBank/DDBJ whole genome shotgun (WGS) entry which is preliminary data.</text>
</comment>
<feature type="transmembrane region" description="Helical" evidence="1">
    <location>
        <begin position="36"/>
        <end position="54"/>
    </location>
</feature>
<reference evidence="2" key="1">
    <citation type="journal article" date="2015" name="Nature">
        <title>Complex archaea that bridge the gap between prokaryotes and eukaryotes.</title>
        <authorList>
            <person name="Spang A."/>
            <person name="Saw J.H."/>
            <person name="Jorgensen S.L."/>
            <person name="Zaremba-Niedzwiedzka K."/>
            <person name="Martijn J."/>
            <person name="Lind A.E."/>
            <person name="van Eijk R."/>
            <person name="Schleper C."/>
            <person name="Guy L."/>
            <person name="Ettema T.J."/>
        </authorList>
    </citation>
    <scope>NUCLEOTIDE SEQUENCE</scope>
</reference>
<proteinExistence type="predicted"/>
<organism evidence="2">
    <name type="scientific">marine sediment metagenome</name>
    <dbReference type="NCBI Taxonomy" id="412755"/>
    <lineage>
        <taxon>unclassified sequences</taxon>
        <taxon>metagenomes</taxon>
        <taxon>ecological metagenomes</taxon>
    </lineage>
</organism>
<sequence>MVDKGLVIGLVLAVGVGTVVYGLGVQKEEPRTASTIFAIIGATAGLLGIAAALTREGTNAEAAGSITGGLGAMANALR</sequence>
<keyword evidence="1" id="KW-1133">Transmembrane helix</keyword>
<evidence type="ECO:0000256" key="1">
    <source>
        <dbReference type="SAM" id="Phobius"/>
    </source>
</evidence>
<name>A0A0F9MII5_9ZZZZ</name>
<keyword evidence="1" id="KW-0472">Membrane</keyword>
<keyword evidence="1" id="KW-0812">Transmembrane</keyword>
<accession>A0A0F9MII5</accession>
<dbReference type="EMBL" id="LAZR01004603">
    <property type="protein sequence ID" value="KKN07135.1"/>
    <property type="molecule type" value="Genomic_DNA"/>
</dbReference>
<dbReference type="AlphaFoldDB" id="A0A0F9MII5"/>